<dbReference type="Proteomes" id="UP001257627">
    <property type="component" value="Unassembled WGS sequence"/>
</dbReference>
<comment type="caution">
    <text evidence="1">The sequence shown here is derived from an EMBL/GenBank/DDBJ whole genome shotgun (WGS) entry which is preliminary data.</text>
</comment>
<dbReference type="RefSeq" id="WP_159055301.1">
    <property type="nucleotide sequence ID" value="NZ_CP107955.1"/>
</dbReference>
<evidence type="ECO:0000313" key="2">
    <source>
        <dbReference type="Proteomes" id="UP001257627"/>
    </source>
</evidence>
<reference evidence="1 2" key="1">
    <citation type="submission" date="2023-02" db="EMBL/GenBank/DDBJ databases">
        <authorList>
            <person name="Maleckis M."/>
        </authorList>
    </citation>
    <scope>NUCLEOTIDE SEQUENCE [LARGE SCALE GENOMIC DNA]</scope>
    <source>
        <strain evidence="1 2">P8-A2</strain>
    </source>
</reference>
<organism evidence="1 2">
    <name type="scientific">Streptomyces mirabilis</name>
    <dbReference type="NCBI Taxonomy" id="68239"/>
    <lineage>
        <taxon>Bacteria</taxon>
        <taxon>Bacillati</taxon>
        <taxon>Actinomycetota</taxon>
        <taxon>Actinomycetes</taxon>
        <taxon>Kitasatosporales</taxon>
        <taxon>Streptomycetaceae</taxon>
        <taxon>Streptomyces</taxon>
    </lineage>
</organism>
<proteinExistence type="predicted"/>
<keyword evidence="2" id="KW-1185">Reference proteome</keyword>
<dbReference type="EMBL" id="JARAKF010000001">
    <property type="protein sequence ID" value="MDU8992020.1"/>
    <property type="molecule type" value="Genomic_DNA"/>
</dbReference>
<gene>
    <name evidence="1" type="ORF">PU648_06490</name>
</gene>
<evidence type="ECO:0000313" key="1">
    <source>
        <dbReference type="EMBL" id="MDU8992020.1"/>
    </source>
</evidence>
<name>A0ABU3UDM7_9ACTN</name>
<accession>A0ABU3UDM7</accession>
<protein>
    <submittedName>
        <fullName evidence="1">Uncharacterized protein</fullName>
    </submittedName>
</protein>
<sequence>MAAARVVGDPACSLAAVGQPDPALLPKGLTSVGTGQAGNYWCLIW</sequence>